<sequence>MVRKGAAGRARPGDTKTEHHSSARPKMQRAAWVISKRLVRTSDGGALALVRRRWWPPTGRLGSSPSP</sequence>
<accession>A0A0M3HPF4</accession>
<evidence type="ECO:0000313" key="2">
    <source>
        <dbReference type="Proteomes" id="UP000036681"/>
    </source>
</evidence>
<dbReference type="Proteomes" id="UP000036681">
    <property type="component" value="Unplaced"/>
</dbReference>
<reference evidence="3" key="1">
    <citation type="submission" date="2017-02" db="UniProtKB">
        <authorList>
            <consortium name="WormBaseParasite"/>
        </authorList>
    </citation>
    <scope>IDENTIFICATION</scope>
</reference>
<evidence type="ECO:0000313" key="3">
    <source>
        <dbReference type="WBParaSite" id="ALUE_0000376401-mRNA-1"/>
    </source>
</evidence>
<keyword evidence="2" id="KW-1185">Reference proteome</keyword>
<dbReference type="WBParaSite" id="ALUE_0000376401-mRNA-1">
    <property type="protein sequence ID" value="ALUE_0000376401-mRNA-1"/>
    <property type="gene ID" value="ALUE_0000376401"/>
</dbReference>
<dbReference type="AlphaFoldDB" id="A0A0M3HPF4"/>
<feature type="region of interest" description="Disordered" evidence="1">
    <location>
        <begin position="1"/>
        <end position="29"/>
    </location>
</feature>
<protein>
    <submittedName>
        <fullName evidence="3">Uncharacterized protein</fullName>
    </submittedName>
</protein>
<proteinExistence type="predicted"/>
<organism evidence="2 3">
    <name type="scientific">Ascaris lumbricoides</name>
    <name type="common">Giant roundworm</name>
    <dbReference type="NCBI Taxonomy" id="6252"/>
    <lineage>
        <taxon>Eukaryota</taxon>
        <taxon>Metazoa</taxon>
        <taxon>Ecdysozoa</taxon>
        <taxon>Nematoda</taxon>
        <taxon>Chromadorea</taxon>
        <taxon>Rhabditida</taxon>
        <taxon>Spirurina</taxon>
        <taxon>Ascaridomorpha</taxon>
        <taxon>Ascaridoidea</taxon>
        <taxon>Ascarididae</taxon>
        <taxon>Ascaris</taxon>
    </lineage>
</organism>
<feature type="compositionally biased region" description="Basic and acidic residues" evidence="1">
    <location>
        <begin position="11"/>
        <end position="21"/>
    </location>
</feature>
<name>A0A0M3HPF4_ASCLU</name>
<evidence type="ECO:0000256" key="1">
    <source>
        <dbReference type="SAM" id="MobiDB-lite"/>
    </source>
</evidence>